<dbReference type="PANTHER" id="PTHR38795:SF1">
    <property type="entry name" value="DUF6604 DOMAIN-CONTAINING PROTEIN"/>
    <property type="match status" value="1"/>
</dbReference>
<feature type="domain" description="DUF6604" evidence="2">
    <location>
        <begin position="21"/>
        <end position="242"/>
    </location>
</feature>
<evidence type="ECO:0000313" key="4">
    <source>
        <dbReference type="Proteomes" id="UP000664521"/>
    </source>
</evidence>
<proteinExistence type="predicted"/>
<reference evidence="3" key="1">
    <citation type="submission" date="2021-03" db="EMBL/GenBank/DDBJ databases">
        <authorList>
            <person name="Tagirdzhanova G."/>
        </authorList>
    </citation>
    <scope>NUCLEOTIDE SEQUENCE</scope>
</reference>
<dbReference type="Proteomes" id="UP000664521">
    <property type="component" value="Unassembled WGS sequence"/>
</dbReference>
<evidence type="ECO:0000313" key="3">
    <source>
        <dbReference type="EMBL" id="CAF9929929.1"/>
    </source>
</evidence>
<protein>
    <recommendedName>
        <fullName evidence="2">DUF6604 domain-containing protein</fullName>
    </recommendedName>
</protein>
<feature type="compositionally biased region" description="Pro residues" evidence="1">
    <location>
        <begin position="118"/>
        <end position="138"/>
    </location>
</feature>
<dbReference type="AlphaFoldDB" id="A0A8H3FSS1"/>
<dbReference type="PANTHER" id="PTHR38795">
    <property type="entry name" value="DUF6604 DOMAIN-CONTAINING PROTEIN"/>
    <property type="match status" value="1"/>
</dbReference>
<evidence type="ECO:0000256" key="1">
    <source>
        <dbReference type="SAM" id="MobiDB-lite"/>
    </source>
</evidence>
<dbReference type="OrthoDB" id="4821062at2759"/>
<sequence length="809" mass="92193">MAHSQASNLPAAIWEEYQTSKRKTEKAVNWLLETSGELPVQGSQNLPVTTLTKAASSLQWRNIEASEEVCYLFEDAIRARRHMTSYYKSTETSPSKETETHQHFTSVLEAILNSLAPRQPPSSTPPSSTPPPSTPPHPTTELSETLNQFSILDTIQESSQESTATAMSRYEASVGDREALSTANVGMEDEKMGKVLATHGLVLELDILCSKIKDIWQQASTGAIPFIAAAWLTNGAYYVVRQRLQRGFYPFIFGEATHHRDLCDFTVIANCLPPFKYSDEIRFPIDHQVFRSMHGLRTPMDAVGAALEKLWADEGNKNFNNVKEKVKLAEVVTVARDHDDLPRQVEAERKWMDSMILSMYQIAVEHKTDIFSYLFDANPVMEDLLQPTPDEEVPYERPKHLYANQTPIVFGLMLLVESTKSFMFPVDAPPQTANCRLKALGLARDMMASVKAVNETRPINPGSGDNYPICTDDKIVIGLQFLQDDLAGFLGSARWDFYYQAPWVAGSQMLWMLSQANDYGMMLCNRRRYLGAVLHLYNCLKQLDQIEAEPVLLERLCEVLGPQVFGSDSRPRTDFFKVWARYVGGELEYDPLLHHATPFYHSYNPQEDQLKFWPRDRLWRVATHKIENDKRISLSKISYFYALESIKYEVDTVEGTTALARMLDIKNKGGDATDEETEKIRDILAYQFLALSFEDMQPSIVSELEGEFPIARINWFAVYITCTGILEAIGKHLQANTSDPEQKRRTGYDYHITGVRFIEMFLADADQGTRHKRARRAWEKKEQARIKVPVTIIQNELREKKTADFVWKI</sequence>
<dbReference type="EMBL" id="CAJPDS010000053">
    <property type="protein sequence ID" value="CAF9929929.1"/>
    <property type="molecule type" value="Genomic_DNA"/>
</dbReference>
<evidence type="ECO:0000259" key="2">
    <source>
        <dbReference type="Pfam" id="PF20253"/>
    </source>
</evidence>
<comment type="caution">
    <text evidence="3">The sequence shown here is derived from an EMBL/GenBank/DDBJ whole genome shotgun (WGS) entry which is preliminary data.</text>
</comment>
<accession>A0A8H3FSS1</accession>
<feature type="region of interest" description="Disordered" evidence="1">
    <location>
        <begin position="116"/>
        <end position="141"/>
    </location>
</feature>
<keyword evidence="4" id="KW-1185">Reference proteome</keyword>
<dbReference type="InterPro" id="IPR046539">
    <property type="entry name" value="DUF6604"/>
</dbReference>
<gene>
    <name evidence="3" type="ORF">HETSPECPRED_007501</name>
</gene>
<name>A0A8H3FSS1_9LECA</name>
<organism evidence="3 4">
    <name type="scientific">Heterodermia speciosa</name>
    <dbReference type="NCBI Taxonomy" id="116794"/>
    <lineage>
        <taxon>Eukaryota</taxon>
        <taxon>Fungi</taxon>
        <taxon>Dikarya</taxon>
        <taxon>Ascomycota</taxon>
        <taxon>Pezizomycotina</taxon>
        <taxon>Lecanoromycetes</taxon>
        <taxon>OSLEUM clade</taxon>
        <taxon>Lecanoromycetidae</taxon>
        <taxon>Caliciales</taxon>
        <taxon>Physciaceae</taxon>
        <taxon>Heterodermia</taxon>
    </lineage>
</organism>
<dbReference type="Pfam" id="PF20253">
    <property type="entry name" value="DUF6604"/>
    <property type="match status" value="1"/>
</dbReference>